<dbReference type="RefSeq" id="WP_187708749.1">
    <property type="nucleotide sequence ID" value="NZ_CP060782.1"/>
</dbReference>
<dbReference type="InterPro" id="IPR001633">
    <property type="entry name" value="EAL_dom"/>
</dbReference>
<dbReference type="CDD" id="cd01948">
    <property type="entry name" value="EAL"/>
    <property type="match status" value="1"/>
</dbReference>
<protein>
    <submittedName>
        <fullName evidence="3">EAL domain-containing protein</fullName>
    </submittedName>
</protein>
<keyword evidence="4" id="KW-1185">Reference proteome</keyword>
<dbReference type="EMBL" id="CP060782">
    <property type="protein sequence ID" value="QNP45796.1"/>
    <property type="molecule type" value="Genomic_DNA"/>
</dbReference>
<evidence type="ECO:0000313" key="4">
    <source>
        <dbReference type="Proteomes" id="UP000516105"/>
    </source>
</evidence>
<dbReference type="SUPFAM" id="SSF55073">
    <property type="entry name" value="Nucleotide cyclase"/>
    <property type="match status" value="1"/>
</dbReference>
<dbReference type="PANTHER" id="PTHR44757:SF2">
    <property type="entry name" value="BIOFILM ARCHITECTURE MAINTENANCE PROTEIN MBAA"/>
    <property type="match status" value="1"/>
</dbReference>
<organism evidence="3 4">
    <name type="scientific">Sphingomonas sediminicola</name>
    <dbReference type="NCBI Taxonomy" id="386874"/>
    <lineage>
        <taxon>Bacteria</taxon>
        <taxon>Pseudomonadati</taxon>
        <taxon>Pseudomonadota</taxon>
        <taxon>Alphaproteobacteria</taxon>
        <taxon>Sphingomonadales</taxon>
        <taxon>Sphingomonadaceae</taxon>
        <taxon>Sphingomonas</taxon>
    </lineage>
</organism>
<dbReference type="Pfam" id="PF00563">
    <property type="entry name" value="EAL"/>
    <property type="match status" value="1"/>
</dbReference>
<dbReference type="Proteomes" id="UP000516105">
    <property type="component" value="Chromosome"/>
</dbReference>
<feature type="domain" description="EAL" evidence="1">
    <location>
        <begin position="211"/>
        <end position="461"/>
    </location>
</feature>
<dbReference type="InterPro" id="IPR000160">
    <property type="entry name" value="GGDEF_dom"/>
</dbReference>
<evidence type="ECO:0000259" key="1">
    <source>
        <dbReference type="PROSITE" id="PS50883"/>
    </source>
</evidence>
<accession>A0ABX6T8R2</accession>
<reference evidence="3 4" key="1">
    <citation type="submission" date="2020-08" db="EMBL/GenBank/DDBJ databases">
        <title>Genome sequence of Sphingomonas sediminicola KACC 15039T.</title>
        <authorList>
            <person name="Hyun D.-W."/>
            <person name="Bae J.-W."/>
        </authorList>
    </citation>
    <scope>NUCLEOTIDE SEQUENCE [LARGE SCALE GENOMIC DNA]</scope>
    <source>
        <strain evidence="3 4">KACC 15039</strain>
    </source>
</reference>
<sequence>MKLVTLHSRHLEDVIRSRELISNQQVLAEHAHQEAVHAATTDFLTGLPNRRAFVAALEAEIEKKKHKDWFALALLDLNRFKAVNDMFGHEAGDRLLQEVAARLVRAAGASGLVARLGGDEFGIFFPGVSQAARARAMGSEILREVSRPLVIDGRQFDVSACCGLALSKPEDDRSPSRVMADADLALYQAKDGSPDHLIVFEHRMEAPRLRRLQIERALQTTGVERNLSLVFQPIVDLRRNKIIALEALARWKDEDLGSVTPSEFVPIAEQLGLIDRLNSHLLAMAFHETRKWPDEIKLSFNLSAVELCTAGFAELILAQLVVAGLETSRLQVEVTETALLADFERARGNLRRLRKAGVTIVLDDFGAGYASIGYLRELRFDQIKLDGALVTAAQESADGKRLLRAVIGLCDLLGVSSVAEHVESETLLTLVTELGCTAGQGFWLQRPTTAEDVRQVLTGRAGRTIGEKQHGRRAA</sequence>
<evidence type="ECO:0000259" key="2">
    <source>
        <dbReference type="PROSITE" id="PS50887"/>
    </source>
</evidence>
<dbReference type="SUPFAM" id="SSF141868">
    <property type="entry name" value="EAL domain-like"/>
    <property type="match status" value="1"/>
</dbReference>
<feature type="domain" description="GGDEF" evidence="2">
    <location>
        <begin position="68"/>
        <end position="202"/>
    </location>
</feature>
<name>A0ABX6T8R2_9SPHN</name>
<dbReference type="InterPro" id="IPR043128">
    <property type="entry name" value="Rev_trsase/Diguanyl_cyclase"/>
</dbReference>
<gene>
    <name evidence="3" type="ORF">H9L14_00195</name>
</gene>
<dbReference type="Pfam" id="PF00990">
    <property type="entry name" value="GGDEF"/>
    <property type="match status" value="1"/>
</dbReference>
<dbReference type="InterPro" id="IPR052155">
    <property type="entry name" value="Biofilm_reg_signaling"/>
</dbReference>
<dbReference type="PANTHER" id="PTHR44757">
    <property type="entry name" value="DIGUANYLATE CYCLASE DGCP"/>
    <property type="match status" value="1"/>
</dbReference>
<dbReference type="InterPro" id="IPR029787">
    <property type="entry name" value="Nucleotide_cyclase"/>
</dbReference>
<dbReference type="InterPro" id="IPR035919">
    <property type="entry name" value="EAL_sf"/>
</dbReference>
<dbReference type="NCBIfam" id="TIGR00254">
    <property type="entry name" value="GGDEF"/>
    <property type="match status" value="1"/>
</dbReference>
<dbReference type="Gene3D" id="3.30.70.270">
    <property type="match status" value="1"/>
</dbReference>
<dbReference type="Gene3D" id="3.20.20.450">
    <property type="entry name" value="EAL domain"/>
    <property type="match status" value="1"/>
</dbReference>
<proteinExistence type="predicted"/>
<dbReference type="CDD" id="cd01949">
    <property type="entry name" value="GGDEF"/>
    <property type="match status" value="1"/>
</dbReference>
<dbReference type="SMART" id="SM00052">
    <property type="entry name" value="EAL"/>
    <property type="match status" value="1"/>
</dbReference>
<evidence type="ECO:0000313" key="3">
    <source>
        <dbReference type="EMBL" id="QNP45796.1"/>
    </source>
</evidence>
<dbReference type="PROSITE" id="PS50887">
    <property type="entry name" value="GGDEF"/>
    <property type="match status" value="1"/>
</dbReference>
<dbReference type="PROSITE" id="PS50883">
    <property type="entry name" value="EAL"/>
    <property type="match status" value="1"/>
</dbReference>
<dbReference type="SMART" id="SM00267">
    <property type="entry name" value="GGDEF"/>
    <property type="match status" value="1"/>
</dbReference>